<dbReference type="Gene3D" id="1.10.10.60">
    <property type="entry name" value="Homeodomain-like"/>
    <property type="match status" value="1"/>
</dbReference>
<dbReference type="KEGG" id="acae:HYG86_15000"/>
<dbReference type="InterPro" id="IPR001647">
    <property type="entry name" value="HTH_TetR"/>
</dbReference>
<evidence type="ECO:0000256" key="2">
    <source>
        <dbReference type="PROSITE-ProRule" id="PRU00335"/>
    </source>
</evidence>
<dbReference type="PANTHER" id="PTHR30328">
    <property type="entry name" value="TRANSCRIPTIONAL REPRESSOR"/>
    <property type="match status" value="1"/>
</dbReference>
<dbReference type="InterPro" id="IPR036271">
    <property type="entry name" value="Tet_transcr_reg_TetR-rel_C_sf"/>
</dbReference>
<dbReference type="Gene3D" id="1.10.357.10">
    <property type="entry name" value="Tetracycline Repressor, domain 2"/>
    <property type="match status" value="1"/>
</dbReference>
<dbReference type="EMBL" id="CP058559">
    <property type="protein sequence ID" value="QNO15982.1"/>
    <property type="molecule type" value="Genomic_DNA"/>
</dbReference>
<dbReference type="GO" id="GO:0003677">
    <property type="term" value="F:DNA binding"/>
    <property type="evidence" value="ECO:0007669"/>
    <property type="project" value="UniProtKB-UniRule"/>
</dbReference>
<evidence type="ECO:0000256" key="1">
    <source>
        <dbReference type="ARBA" id="ARBA00023125"/>
    </source>
</evidence>
<dbReference type="SUPFAM" id="SSF46689">
    <property type="entry name" value="Homeodomain-like"/>
    <property type="match status" value="1"/>
</dbReference>
<feature type="domain" description="HTH tetR-type" evidence="3">
    <location>
        <begin position="1"/>
        <end position="59"/>
    </location>
</feature>
<dbReference type="AlphaFoldDB" id="A0A7G9WBC0"/>
<sequence length="185" mass="21357">MKDRIIESCAKYINIYGVKRFTVDDIAKDLGISKRTIYKYYDSKDEIVSEFINTSIEDNINSTLEAVEKEESILGKINAALVSHHKYEIPLEILEGIEKYYPKDWEKIEGQRSFKIDLVRNLIREGIDVGVLRSDINTEVLSLILDKTTRAIFEYNFLVESNLNINTAVTEIKKILLYGILAEEK</sequence>
<dbReference type="PANTHER" id="PTHR30328:SF54">
    <property type="entry name" value="HTH-TYPE TRANSCRIPTIONAL REPRESSOR SCO4008"/>
    <property type="match status" value="1"/>
</dbReference>
<proteinExistence type="predicted"/>
<keyword evidence="1 2" id="KW-0238">DNA-binding</keyword>
<dbReference type="Pfam" id="PF00440">
    <property type="entry name" value="TetR_N"/>
    <property type="match status" value="1"/>
</dbReference>
<organism evidence="4 5">
    <name type="scientific">Alkalicella caledoniensis</name>
    <dbReference type="NCBI Taxonomy" id="2731377"/>
    <lineage>
        <taxon>Bacteria</taxon>
        <taxon>Bacillati</taxon>
        <taxon>Bacillota</taxon>
        <taxon>Clostridia</taxon>
        <taxon>Eubacteriales</taxon>
        <taxon>Proteinivoracaceae</taxon>
        <taxon>Alkalicella</taxon>
    </lineage>
</organism>
<dbReference type="Proteomes" id="UP000516160">
    <property type="component" value="Chromosome"/>
</dbReference>
<dbReference type="InterPro" id="IPR050109">
    <property type="entry name" value="HTH-type_TetR-like_transc_reg"/>
</dbReference>
<gene>
    <name evidence="4" type="ORF">HYG86_15000</name>
</gene>
<protein>
    <submittedName>
        <fullName evidence="4">TetR/AcrR family transcriptional regulator</fullName>
    </submittedName>
</protein>
<dbReference type="PROSITE" id="PS50977">
    <property type="entry name" value="HTH_TETR_2"/>
    <property type="match status" value="1"/>
</dbReference>
<keyword evidence="5" id="KW-1185">Reference proteome</keyword>
<reference evidence="4 5" key="1">
    <citation type="submission" date="2020-07" db="EMBL/GenBank/DDBJ databases">
        <title>Alkalicella. sp. LB2 genome.</title>
        <authorList>
            <person name="Postec A."/>
            <person name="Quemeneur M."/>
        </authorList>
    </citation>
    <scope>NUCLEOTIDE SEQUENCE [LARGE SCALE GENOMIC DNA]</scope>
    <source>
        <strain evidence="4 5">LB2</strain>
    </source>
</reference>
<evidence type="ECO:0000259" key="3">
    <source>
        <dbReference type="PROSITE" id="PS50977"/>
    </source>
</evidence>
<dbReference type="GO" id="GO:0006355">
    <property type="term" value="P:regulation of DNA-templated transcription"/>
    <property type="evidence" value="ECO:0007669"/>
    <property type="project" value="UniProtKB-ARBA"/>
</dbReference>
<dbReference type="InterPro" id="IPR009057">
    <property type="entry name" value="Homeodomain-like_sf"/>
</dbReference>
<dbReference type="SUPFAM" id="SSF48498">
    <property type="entry name" value="Tetracyclin repressor-like, C-terminal domain"/>
    <property type="match status" value="1"/>
</dbReference>
<evidence type="ECO:0000313" key="4">
    <source>
        <dbReference type="EMBL" id="QNO15982.1"/>
    </source>
</evidence>
<evidence type="ECO:0000313" key="5">
    <source>
        <dbReference type="Proteomes" id="UP000516160"/>
    </source>
</evidence>
<name>A0A7G9WBC0_ALKCA</name>
<accession>A0A7G9WBC0</accession>
<dbReference type="RefSeq" id="WP_213166381.1">
    <property type="nucleotide sequence ID" value="NZ_CP058559.1"/>
</dbReference>
<feature type="DNA-binding region" description="H-T-H motif" evidence="2">
    <location>
        <begin position="22"/>
        <end position="41"/>
    </location>
</feature>
<dbReference type="PRINTS" id="PR00455">
    <property type="entry name" value="HTHTETR"/>
</dbReference>